<sequence length="47" mass="5292">MGSEQYEKSIDLARKVNEGAAKKGKQLTITEHSLGRFGNSWWLGNRV</sequence>
<reference evidence="1 2" key="1">
    <citation type="submission" date="2013-08" db="EMBL/GenBank/DDBJ databases">
        <authorList>
            <person name="Weinstock G."/>
            <person name="Sodergren E."/>
            <person name="Wylie T."/>
            <person name="Fulton L."/>
            <person name="Fulton R."/>
            <person name="Fronick C."/>
            <person name="O'Laughlin M."/>
            <person name="Godfrey J."/>
            <person name="Miner T."/>
            <person name="Herter B."/>
            <person name="Appelbaum E."/>
            <person name="Cordes M."/>
            <person name="Lek S."/>
            <person name="Wollam A."/>
            <person name="Pepin K.H."/>
            <person name="Palsikar V.B."/>
            <person name="Mitreva M."/>
            <person name="Wilson R.K."/>
        </authorList>
    </citation>
    <scope>NUCLEOTIDE SEQUENCE [LARGE SCALE GENOMIC DNA]</scope>
    <source>
        <strain evidence="1 2">ATCC 15930</strain>
    </source>
</reference>
<comment type="caution">
    <text evidence="1">The sequence shown here is derived from an EMBL/GenBank/DDBJ whole genome shotgun (WGS) entry which is preliminary data.</text>
</comment>
<dbReference type="PATRIC" id="fig|1122985.7.peg.785"/>
<evidence type="ECO:0000313" key="1">
    <source>
        <dbReference type="EMBL" id="KDR53202.1"/>
    </source>
</evidence>
<gene>
    <name evidence="1" type="ORF">HMPREF1991_00758</name>
</gene>
<organism evidence="1 2">
    <name type="scientific">Hoylesella loescheii DSM 19665 = JCM 12249 = ATCC 15930</name>
    <dbReference type="NCBI Taxonomy" id="1122985"/>
    <lineage>
        <taxon>Bacteria</taxon>
        <taxon>Pseudomonadati</taxon>
        <taxon>Bacteroidota</taxon>
        <taxon>Bacteroidia</taxon>
        <taxon>Bacteroidales</taxon>
        <taxon>Prevotellaceae</taxon>
        <taxon>Hoylesella</taxon>
    </lineage>
</organism>
<accession>A0A069QKP2</accession>
<dbReference type="Proteomes" id="UP000027442">
    <property type="component" value="Unassembled WGS sequence"/>
</dbReference>
<name>A0A069QKP2_HOYLO</name>
<evidence type="ECO:0000313" key="2">
    <source>
        <dbReference type="Proteomes" id="UP000027442"/>
    </source>
</evidence>
<proteinExistence type="predicted"/>
<dbReference type="AlphaFoldDB" id="A0A069QKP2"/>
<dbReference type="HOGENOM" id="CLU_3171611_0_0_10"/>
<protein>
    <submittedName>
        <fullName evidence="1">Uncharacterized protein</fullName>
    </submittedName>
</protein>
<dbReference type="EMBL" id="JNGW01000024">
    <property type="protein sequence ID" value="KDR53202.1"/>
    <property type="molecule type" value="Genomic_DNA"/>
</dbReference>
<keyword evidence="2" id="KW-1185">Reference proteome</keyword>